<evidence type="ECO:0000256" key="1">
    <source>
        <dbReference type="ARBA" id="ARBA00005254"/>
    </source>
</evidence>
<dbReference type="EMBL" id="CADCVA010000034">
    <property type="protein sequence ID" value="CAA9401922.1"/>
    <property type="molecule type" value="Genomic_DNA"/>
</dbReference>
<feature type="domain" description="MaoC-like" evidence="2">
    <location>
        <begin position="22"/>
        <end position="118"/>
    </location>
</feature>
<dbReference type="InterPro" id="IPR029069">
    <property type="entry name" value="HotDog_dom_sf"/>
</dbReference>
<protein>
    <submittedName>
        <fullName evidence="3">MaoC family protein</fullName>
    </submittedName>
</protein>
<dbReference type="SUPFAM" id="SSF54637">
    <property type="entry name" value="Thioesterase/thiol ester dehydrase-isomerase"/>
    <property type="match status" value="1"/>
</dbReference>
<dbReference type="InterPro" id="IPR002539">
    <property type="entry name" value="MaoC-like_dom"/>
</dbReference>
<name>A0A6J4NZ76_9ACTN</name>
<accession>A0A6J4NZ76</accession>
<comment type="similarity">
    <text evidence="1">Belongs to the enoyl-CoA hydratase/isomerase family.</text>
</comment>
<sequence>MSEATPEFKQRLREAFDEMYVGQTFAFRRTFTDGDVAMFCGVTGDYNPYHQDEAFARESPYGRLTIPGLLTGSMLTHIGGLLGFLATEMSFEYLAPVFVGDSVSCTVTVVEKDEEKRRVAASAGFVNQDGVEVLRARFSGFPGRIRLVR</sequence>
<reference evidence="3" key="1">
    <citation type="submission" date="2020-02" db="EMBL/GenBank/DDBJ databases">
        <authorList>
            <person name="Meier V. D."/>
        </authorList>
    </citation>
    <scope>NUCLEOTIDE SEQUENCE</scope>
    <source>
        <strain evidence="3">AVDCRST_MAG82</strain>
    </source>
</reference>
<evidence type="ECO:0000313" key="3">
    <source>
        <dbReference type="EMBL" id="CAA9401922.1"/>
    </source>
</evidence>
<dbReference type="Pfam" id="PF01575">
    <property type="entry name" value="MaoC_dehydratas"/>
    <property type="match status" value="1"/>
</dbReference>
<proteinExistence type="inferred from homology"/>
<dbReference type="PANTHER" id="PTHR43664:SF1">
    <property type="entry name" value="BETA-METHYLMALYL-COA DEHYDRATASE"/>
    <property type="match status" value="1"/>
</dbReference>
<organism evidence="3">
    <name type="scientific">uncultured Rubrobacteraceae bacterium</name>
    <dbReference type="NCBI Taxonomy" id="349277"/>
    <lineage>
        <taxon>Bacteria</taxon>
        <taxon>Bacillati</taxon>
        <taxon>Actinomycetota</taxon>
        <taxon>Rubrobacteria</taxon>
        <taxon>Rubrobacterales</taxon>
        <taxon>Rubrobacteraceae</taxon>
        <taxon>environmental samples</taxon>
    </lineage>
</organism>
<dbReference type="AlphaFoldDB" id="A0A6J4NZ76"/>
<evidence type="ECO:0000259" key="2">
    <source>
        <dbReference type="Pfam" id="PF01575"/>
    </source>
</evidence>
<dbReference type="PANTHER" id="PTHR43664">
    <property type="entry name" value="MONOAMINE OXIDASE-RELATED"/>
    <property type="match status" value="1"/>
</dbReference>
<gene>
    <name evidence="3" type="ORF">AVDCRST_MAG82-255</name>
</gene>
<dbReference type="Gene3D" id="3.10.129.10">
    <property type="entry name" value="Hotdog Thioesterase"/>
    <property type="match status" value="1"/>
</dbReference>
<dbReference type="InterPro" id="IPR052342">
    <property type="entry name" value="MCH/BMMD"/>
</dbReference>
<dbReference type="CDD" id="cd03449">
    <property type="entry name" value="R_hydratase"/>
    <property type="match status" value="1"/>
</dbReference>